<gene>
    <name evidence="2" type="ORF">AAW00_07145</name>
</gene>
<proteinExistence type="predicted"/>
<accession>A0A0G9MTI6</accession>
<sequence length="80" mass="8685">MTRSLDIVQILSRILYIKARELDMTIDIPSLVLAGAILAVSALASLGGISEEVAQNAFILLPLGAFVWSRRQVCRGECRA</sequence>
<keyword evidence="1" id="KW-1133">Transmembrane helix</keyword>
<dbReference type="EMBL" id="LBHB01000002">
    <property type="protein sequence ID" value="KLE34062.1"/>
    <property type="molecule type" value="Genomic_DNA"/>
</dbReference>
<keyword evidence="1" id="KW-0812">Transmembrane</keyword>
<comment type="caution">
    <text evidence="2">The sequence shown here is derived from an EMBL/GenBank/DDBJ whole genome shotgun (WGS) entry which is preliminary data.</text>
</comment>
<feature type="transmembrane region" description="Helical" evidence="1">
    <location>
        <begin position="28"/>
        <end position="47"/>
    </location>
</feature>
<keyword evidence="1" id="KW-0472">Membrane</keyword>
<keyword evidence="3" id="KW-1185">Reference proteome</keyword>
<reference evidence="2 3" key="1">
    <citation type="submission" date="2015-04" db="EMBL/GenBank/DDBJ databases">
        <title>The draft genome sequence of Erythrobacter luteus KA37.</title>
        <authorList>
            <person name="Zhuang L."/>
            <person name="Liu Y."/>
            <person name="Shao Z."/>
        </authorList>
    </citation>
    <scope>NUCLEOTIDE SEQUENCE [LARGE SCALE GENOMIC DNA]</scope>
    <source>
        <strain evidence="2 3">KA37</strain>
    </source>
</reference>
<dbReference type="STRING" id="1581420.AAW00_07145"/>
<evidence type="ECO:0000256" key="1">
    <source>
        <dbReference type="SAM" id="Phobius"/>
    </source>
</evidence>
<protein>
    <submittedName>
        <fullName evidence="2">Uncharacterized protein</fullName>
    </submittedName>
</protein>
<dbReference type="Proteomes" id="UP000053464">
    <property type="component" value="Unassembled WGS sequence"/>
</dbReference>
<dbReference type="AlphaFoldDB" id="A0A0G9MTI6"/>
<name>A0A0G9MTI6_9SPHN</name>
<organism evidence="2 3">
    <name type="scientific">Aurantiacibacter luteus</name>
    <dbReference type="NCBI Taxonomy" id="1581420"/>
    <lineage>
        <taxon>Bacteria</taxon>
        <taxon>Pseudomonadati</taxon>
        <taxon>Pseudomonadota</taxon>
        <taxon>Alphaproteobacteria</taxon>
        <taxon>Sphingomonadales</taxon>
        <taxon>Erythrobacteraceae</taxon>
        <taxon>Aurantiacibacter</taxon>
    </lineage>
</organism>
<evidence type="ECO:0000313" key="3">
    <source>
        <dbReference type="Proteomes" id="UP000053464"/>
    </source>
</evidence>
<dbReference type="PATRIC" id="fig|1581420.6.peg.1453"/>
<evidence type="ECO:0000313" key="2">
    <source>
        <dbReference type="EMBL" id="KLE34062.1"/>
    </source>
</evidence>